<reference evidence="1 2" key="1">
    <citation type="submission" date="2013-02" db="EMBL/GenBank/DDBJ databases">
        <title>Genome sequence of Clostridium saccharoperbutylacetonicum N1-4(HMT).</title>
        <authorList>
            <person name="Poehlein A."/>
            <person name="Daniel R."/>
        </authorList>
    </citation>
    <scope>NUCLEOTIDE SEQUENCE [LARGE SCALE GENOMIC DNA]</scope>
    <source>
        <strain evidence="2">N1-4(HMT)</strain>
    </source>
</reference>
<accession>M1MLE4</accession>
<dbReference type="EMBL" id="CP004121">
    <property type="protein sequence ID" value="AGF55611.1"/>
    <property type="molecule type" value="Genomic_DNA"/>
</dbReference>
<gene>
    <name evidence="1" type="ORF">Cspa_c18410</name>
</gene>
<keyword evidence="2" id="KW-1185">Reference proteome</keyword>
<protein>
    <submittedName>
        <fullName evidence="1">Uncharacterized protein</fullName>
    </submittedName>
</protein>
<dbReference type="AlphaFoldDB" id="M1MLE4"/>
<dbReference type="KEGG" id="csr:Cspa_c18410"/>
<dbReference type="PATRIC" id="fig|931276.5.peg.1824"/>
<dbReference type="OrthoDB" id="9894103at2"/>
<proteinExistence type="predicted"/>
<dbReference type="Proteomes" id="UP000011728">
    <property type="component" value="Chromosome"/>
</dbReference>
<evidence type="ECO:0000313" key="2">
    <source>
        <dbReference type="Proteomes" id="UP000011728"/>
    </source>
</evidence>
<organism evidence="1 2">
    <name type="scientific">Clostridium saccharoperbutylacetonicum N1-4(HMT)</name>
    <dbReference type="NCBI Taxonomy" id="931276"/>
    <lineage>
        <taxon>Bacteria</taxon>
        <taxon>Bacillati</taxon>
        <taxon>Bacillota</taxon>
        <taxon>Clostridia</taxon>
        <taxon>Eubacteriales</taxon>
        <taxon>Clostridiaceae</taxon>
        <taxon>Clostridium</taxon>
    </lineage>
</organism>
<name>M1MLE4_9CLOT</name>
<dbReference type="HOGENOM" id="CLU_893428_0_0_9"/>
<sequence>MSFGDGIAKSIGNVGYSKIIPIADGTAIVNSSVDVDILQFLSPSRDKDVPFERTVITDNITINNIRINSDTQFVISGVDIPITCYTCGTEWHNVLSTVIDQYYPNPAMLKATCQVIDKNDANKYITQYLTMNYTRVHSNIIPISCYKSKYLMNNSKYVLSKSMGHKEQLYDIDVETKATINWEEDYDIVCNPAVTFIENRIPYTKNSITLNQPVSVNVEDYKPPIISPDFSGGALNSFRIVVQKCSYFEQYLSFKTGKIVDISGLPQGMVYELGYLKGSPLISGKYPISIKMEDKSVLSGLLIVTQVPREL</sequence>
<evidence type="ECO:0000313" key="1">
    <source>
        <dbReference type="EMBL" id="AGF55611.1"/>
    </source>
</evidence>
<dbReference type="RefSeq" id="WP_015391932.1">
    <property type="nucleotide sequence ID" value="NC_020291.1"/>
</dbReference>